<feature type="domain" description="PPC" evidence="7">
    <location>
        <begin position="169"/>
        <end position="306"/>
    </location>
</feature>
<organism evidence="8 9">
    <name type="scientific">Fraxinus pennsylvanica</name>
    <dbReference type="NCBI Taxonomy" id="56036"/>
    <lineage>
        <taxon>Eukaryota</taxon>
        <taxon>Viridiplantae</taxon>
        <taxon>Streptophyta</taxon>
        <taxon>Embryophyta</taxon>
        <taxon>Tracheophyta</taxon>
        <taxon>Spermatophyta</taxon>
        <taxon>Magnoliopsida</taxon>
        <taxon>eudicotyledons</taxon>
        <taxon>Gunneridae</taxon>
        <taxon>Pentapetalae</taxon>
        <taxon>asterids</taxon>
        <taxon>lamiids</taxon>
        <taxon>Lamiales</taxon>
        <taxon>Oleaceae</taxon>
        <taxon>Oleeae</taxon>
        <taxon>Fraxinus</taxon>
    </lineage>
</organism>
<dbReference type="EMBL" id="OU503039">
    <property type="protein sequence ID" value="CAI9759742.1"/>
    <property type="molecule type" value="Genomic_DNA"/>
</dbReference>
<evidence type="ECO:0000313" key="9">
    <source>
        <dbReference type="Proteomes" id="UP000834106"/>
    </source>
</evidence>
<proteinExistence type="predicted"/>
<feature type="region of interest" description="Disordered" evidence="6">
    <location>
        <begin position="296"/>
        <end position="326"/>
    </location>
</feature>
<sequence>MFSKKKRLGKLKNIRTKDLTQTLARTGSICEERIWLKKKGMGNRWWTGNMVMNPILSASSSAPFLHLGSTAEDKNAVLNPLGLPRREQVFMDTTTINPSNSIGSNVNPNLNQNFEDGESQKNVHEVEDEKPPGDPEILKPAISGCRPRGRPPGSKNKPKSPIVITKESPNALHSHVLEISSGSDIAESIATYAQRRHCGVSVLSGNGVVTNVTLRQPAAPGGVIALPGKFEILSLSGAFLPTPSLSAATGLAVYLAGSQGQVLGGTVVGALEASGPVMVVAATFTNATYERLPLEEEQASEEIQVQPESRVNTGNSGASGSQSHCLPTDAPSPFVGLYNLPPDLLPINGQMPHNGFWTAPPRPPPSY</sequence>
<dbReference type="CDD" id="cd11378">
    <property type="entry name" value="DUF296"/>
    <property type="match status" value="1"/>
</dbReference>
<reference evidence="8" key="1">
    <citation type="submission" date="2023-05" db="EMBL/GenBank/DDBJ databases">
        <authorList>
            <person name="Huff M."/>
        </authorList>
    </citation>
    <scope>NUCLEOTIDE SEQUENCE</scope>
</reference>
<dbReference type="AlphaFoldDB" id="A0AAD1Z3J2"/>
<evidence type="ECO:0000256" key="1">
    <source>
        <dbReference type="ARBA" id="ARBA00004123"/>
    </source>
</evidence>
<gene>
    <name evidence="8" type="ORF">FPE_LOCUS7172</name>
</gene>
<evidence type="ECO:0000256" key="6">
    <source>
        <dbReference type="SAM" id="MobiDB-lite"/>
    </source>
</evidence>
<dbReference type="FunFam" id="3.30.1330.80:FF:000002">
    <property type="entry name" value="AT-hook motif nuclear-localized protein"/>
    <property type="match status" value="1"/>
</dbReference>
<accession>A0AAD1Z3J2</accession>
<dbReference type="PANTHER" id="PTHR31100:SF14">
    <property type="entry name" value="AT-HOOK MOTIF NUCLEAR-LOCALIZED PROTEIN 15"/>
    <property type="match status" value="1"/>
</dbReference>
<dbReference type="Proteomes" id="UP000834106">
    <property type="component" value="Chromosome 4"/>
</dbReference>
<keyword evidence="9" id="KW-1185">Reference proteome</keyword>
<feature type="compositionally biased region" description="Polar residues" evidence="6">
    <location>
        <begin position="96"/>
        <end position="114"/>
    </location>
</feature>
<dbReference type="SUPFAM" id="SSF117856">
    <property type="entry name" value="AF0104/ALDC/Ptd012-like"/>
    <property type="match status" value="1"/>
</dbReference>
<dbReference type="GO" id="GO:0003700">
    <property type="term" value="F:DNA-binding transcription factor activity"/>
    <property type="evidence" value="ECO:0007669"/>
    <property type="project" value="TreeGrafter"/>
</dbReference>
<evidence type="ECO:0000256" key="2">
    <source>
        <dbReference type="ARBA" id="ARBA00023015"/>
    </source>
</evidence>
<evidence type="ECO:0000256" key="3">
    <source>
        <dbReference type="ARBA" id="ARBA00023125"/>
    </source>
</evidence>
<keyword evidence="5" id="KW-0539">Nucleus</keyword>
<dbReference type="InterPro" id="IPR014476">
    <property type="entry name" value="AHL15-29"/>
</dbReference>
<comment type="subcellular location">
    <subcellularLocation>
        <location evidence="1">Nucleus</location>
    </subcellularLocation>
</comment>
<dbReference type="GO" id="GO:0003680">
    <property type="term" value="F:minor groove of adenine-thymine-rich DNA binding"/>
    <property type="evidence" value="ECO:0007669"/>
    <property type="project" value="InterPro"/>
</dbReference>
<evidence type="ECO:0000313" key="8">
    <source>
        <dbReference type="EMBL" id="CAI9759742.1"/>
    </source>
</evidence>
<dbReference type="GO" id="GO:0005634">
    <property type="term" value="C:nucleus"/>
    <property type="evidence" value="ECO:0007669"/>
    <property type="project" value="UniProtKB-SubCell"/>
</dbReference>
<keyword evidence="4" id="KW-0804">Transcription</keyword>
<evidence type="ECO:0000256" key="5">
    <source>
        <dbReference type="ARBA" id="ARBA00023242"/>
    </source>
</evidence>
<name>A0AAD1Z3J2_9LAMI</name>
<evidence type="ECO:0000256" key="4">
    <source>
        <dbReference type="ARBA" id="ARBA00023163"/>
    </source>
</evidence>
<feature type="compositionally biased region" description="Polar residues" evidence="6">
    <location>
        <begin position="301"/>
        <end position="325"/>
    </location>
</feature>
<protein>
    <recommendedName>
        <fullName evidence="7">PPC domain-containing protein</fullName>
    </recommendedName>
</protein>
<dbReference type="Gene3D" id="3.30.1330.80">
    <property type="entry name" value="Hypothetical protein, similar to alpha- acetolactate decarboxylase, domain 2"/>
    <property type="match status" value="1"/>
</dbReference>
<dbReference type="Pfam" id="PF03479">
    <property type="entry name" value="PCC"/>
    <property type="match status" value="1"/>
</dbReference>
<evidence type="ECO:0000259" key="7">
    <source>
        <dbReference type="PROSITE" id="PS51742"/>
    </source>
</evidence>
<feature type="region of interest" description="Disordered" evidence="6">
    <location>
        <begin position="96"/>
        <end position="162"/>
    </location>
</feature>
<keyword evidence="2" id="KW-0805">Transcription regulation</keyword>
<dbReference type="PANTHER" id="PTHR31100">
    <property type="entry name" value="AT-HOOK MOTIF NUCLEAR-LOCALIZED PROTEIN 15"/>
    <property type="match status" value="1"/>
</dbReference>
<dbReference type="PROSITE" id="PS51742">
    <property type="entry name" value="PPC"/>
    <property type="match status" value="1"/>
</dbReference>
<keyword evidence="3" id="KW-0238">DNA-binding</keyword>
<feature type="compositionally biased region" description="Basic and acidic residues" evidence="6">
    <location>
        <begin position="118"/>
        <end position="137"/>
    </location>
</feature>
<dbReference type="InterPro" id="IPR005175">
    <property type="entry name" value="PPC_dom"/>
</dbReference>